<sequence length="207" mass="23519">MSSTEETSFRRESPIKAGVGKNTVILYFLPGPLIQGISALTAMVTRPQEAAGESTLDWSEFDEETIDCVLNFCYVRNYTVPWKHARSGSSHTRRSDMGEAIVLHAKVYSFAHRYLAEDLEQYAIAQMKDFFEPFLKHYDIKQMDVKTAFAHGSIDTRVHVEQPSHFNDDSAKVCLLNKALYGLKQAPQIWCLTLGDYLASLNFRISR</sequence>
<dbReference type="EMBL" id="HG793172">
    <property type="protein sequence ID" value="CRL29761.1"/>
    <property type="molecule type" value="Genomic_DNA"/>
</dbReference>
<feature type="domain" description="Reverse transcriptase Ty1/copia-type" evidence="1">
    <location>
        <begin position="138"/>
        <end position="204"/>
    </location>
</feature>
<keyword evidence="2" id="KW-0695">RNA-directed DNA polymerase</keyword>
<dbReference type="InterPro" id="IPR013103">
    <property type="entry name" value="RVT_2"/>
</dbReference>
<name>A0A0G4PTT1_PENC3</name>
<keyword evidence="2" id="KW-0808">Transferase</keyword>
<keyword evidence="3" id="KW-1185">Reference proteome</keyword>
<evidence type="ECO:0000313" key="2">
    <source>
        <dbReference type="EMBL" id="CRL29761.1"/>
    </source>
</evidence>
<dbReference type="InterPro" id="IPR011333">
    <property type="entry name" value="SKP1/BTB/POZ_sf"/>
</dbReference>
<gene>
    <name evidence="2" type="ORF">PCAMFM013_S039g000070</name>
</gene>
<dbReference type="Pfam" id="PF07727">
    <property type="entry name" value="RVT_2"/>
    <property type="match status" value="1"/>
</dbReference>
<proteinExistence type="predicted"/>
<protein>
    <submittedName>
        <fullName evidence="2">Reverse transcriptase, RNA-dependent DNA polymerase</fullName>
    </submittedName>
</protein>
<keyword evidence="2" id="KW-0548">Nucleotidyltransferase</keyword>
<reference evidence="2 3" key="1">
    <citation type="journal article" date="2014" name="Nat. Commun.">
        <title>Multiple recent horizontal transfers of a large genomic region in cheese making fungi.</title>
        <authorList>
            <person name="Cheeseman K."/>
            <person name="Ropars J."/>
            <person name="Renault P."/>
            <person name="Dupont J."/>
            <person name="Gouzy J."/>
            <person name="Branca A."/>
            <person name="Abraham A.L."/>
            <person name="Ceppi M."/>
            <person name="Conseiller E."/>
            <person name="Debuchy R."/>
            <person name="Malagnac F."/>
            <person name="Goarin A."/>
            <person name="Silar P."/>
            <person name="Lacoste S."/>
            <person name="Sallet E."/>
            <person name="Bensimon A."/>
            <person name="Giraud T."/>
            <person name="Brygoo Y."/>
        </authorList>
    </citation>
    <scope>NUCLEOTIDE SEQUENCE [LARGE SCALE GENOMIC DNA]</scope>
    <source>
        <strain evidence="3">FM 013</strain>
    </source>
</reference>
<evidence type="ECO:0000259" key="1">
    <source>
        <dbReference type="Pfam" id="PF07727"/>
    </source>
</evidence>
<dbReference type="GO" id="GO:0003964">
    <property type="term" value="F:RNA-directed DNA polymerase activity"/>
    <property type="evidence" value="ECO:0007669"/>
    <property type="project" value="UniProtKB-KW"/>
</dbReference>
<dbReference type="STRING" id="1429867.A0A0G4PTT1"/>
<dbReference type="Gene3D" id="3.30.710.10">
    <property type="entry name" value="Potassium Channel Kv1.1, Chain A"/>
    <property type="match status" value="1"/>
</dbReference>
<evidence type="ECO:0000313" key="3">
    <source>
        <dbReference type="Proteomes" id="UP000053732"/>
    </source>
</evidence>
<accession>A0A0G4PTT1</accession>
<dbReference type="AlphaFoldDB" id="A0A0G4PTT1"/>
<organism evidence="2 3">
    <name type="scientific">Penicillium camemberti (strain FM 013)</name>
    <dbReference type="NCBI Taxonomy" id="1429867"/>
    <lineage>
        <taxon>Eukaryota</taxon>
        <taxon>Fungi</taxon>
        <taxon>Dikarya</taxon>
        <taxon>Ascomycota</taxon>
        <taxon>Pezizomycotina</taxon>
        <taxon>Eurotiomycetes</taxon>
        <taxon>Eurotiomycetidae</taxon>
        <taxon>Eurotiales</taxon>
        <taxon>Aspergillaceae</taxon>
        <taxon>Penicillium</taxon>
    </lineage>
</organism>
<dbReference type="Proteomes" id="UP000053732">
    <property type="component" value="Unassembled WGS sequence"/>
</dbReference>